<evidence type="ECO:0000256" key="8">
    <source>
        <dbReference type="ARBA" id="ARBA00023136"/>
    </source>
</evidence>
<gene>
    <name evidence="13" type="ORF">ENI96_04825</name>
</gene>
<keyword evidence="6 11" id="KW-0812">Transmembrane</keyword>
<dbReference type="PROSITE" id="PS00409">
    <property type="entry name" value="PROKAR_NTER_METHYL"/>
    <property type="match status" value="1"/>
</dbReference>
<evidence type="ECO:0000256" key="10">
    <source>
        <dbReference type="ARBA" id="ARBA00030775"/>
    </source>
</evidence>
<dbReference type="InterPro" id="IPR022346">
    <property type="entry name" value="T2SS_GspH"/>
</dbReference>
<comment type="similarity">
    <text evidence="9">Belongs to the GSP H family.</text>
</comment>
<evidence type="ECO:0000256" key="9">
    <source>
        <dbReference type="ARBA" id="ARBA00025772"/>
    </source>
</evidence>
<dbReference type="Gene3D" id="3.55.40.10">
    <property type="entry name" value="minor pseudopilin epsh domain"/>
    <property type="match status" value="1"/>
</dbReference>
<keyword evidence="5" id="KW-0997">Cell inner membrane</keyword>
<dbReference type="AlphaFoldDB" id="A0A831RJE4"/>
<dbReference type="GO" id="GO:0015628">
    <property type="term" value="P:protein secretion by the type II secretion system"/>
    <property type="evidence" value="ECO:0007669"/>
    <property type="project" value="InterPro"/>
</dbReference>
<dbReference type="Proteomes" id="UP000886251">
    <property type="component" value="Unassembled WGS sequence"/>
</dbReference>
<keyword evidence="8 11" id="KW-0472">Membrane</keyword>
<dbReference type="NCBIfam" id="TIGR02532">
    <property type="entry name" value="IV_pilin_GFxxxE"/>
    <property type="match status" value="1"/>
</dbReference>
<dbReference type="EMBL" id="DRKP01000054">
    <property type="protein sequence ID" value="HEB95738.1"/>
    <property type="molecule type" value="Genomic_DNA"/>
</dbReference>
<keyword evidence="3" id="KW-1003">Cell membrane</keyword>
<keyword evidence="4" id="KW-0488">Methylation</keyword>
<dbReference type="GO" id="GO:0015627">
    <property type="term" value="C:type II protein secretion system complex"/>
    <property type="evidence" value="ECO:0007669"/>
    <property type="project" value="InterPro"/>
</dbReference>
<reference evidence="13" key="1">
    <citation type="journal article" date="2020" name="mSystems">
        <title>Genome- and Community-Level Interaction Insights into Carbon Utilization and Element Cycling Functions of Hydrothermarchaeota in Hydrothermal Sediment.</title>
        <authorList>
            <person name="Zhou Z."/>
            <person name="Liu Y."/>
            <person name="Xu W."/>
            <person name="Pan J."/>
            <person name="Luo Z.H."/>
            <person name="Li M."/>
        </authorList>
    </citation>
    <scope>NUCLEOTIDE SEQUENCE [LARGE SCALE GENOMIC DNA]</scope>
    <source>
        <strain evidence="13">HyVt-443</strain>
    </source>
</reference>
<dbReference type="SUPFAM" id="SSF54523">
    <property type="entry name" value="Pili subunits"/>
    <property type="match status" value="1"/>
</dbReference>
<evidence type="ECO:0000256" key="6">
    <source>
        <dbReference type="ARBA" id="ARBA00022692"/>
    </source>
</evidence>
<dbReference type="Pfam" id="PF07963">
    <property type="entry name" value="N_methyl"/>
    <property type="match status" value="1"/>
</dbReference>
<dbReference type="Pfam" id="PF12019">
    <property type="entry name" value="GspH"/>
    <property type="match status" value="1"/>
</dbReference>
<evidence type="ECO:0000256" key="11">
    <source>
        <dbReference type="SAM" id="Phobius"/>
    </source>
</evidence>
<proteinExistence type="inferred from homology"/>
<evidence type="ECO:0000256" key="5">
    <source>
        <dbReference type="ARBA" id="ARBA00022519"/>
    </source>
</evidence>
<evidence type="ECO:0000313" key="13">
    <source>
        <dbReference type="EMBL" id="HEB95738.1"/>
    </source>
</evidence>
<evidence type="ECO:0000256" key="1">
    <source>
        <dbReference type="ARBA" id="ARBA00004377"/>
    </source>
</evidence>
<sequence length="181" mass="18654">MKKVEGFTLIELMVTVVVMVVVLAVGIPMFRSIIASNRLAAQTNTLVTALNLARGEALKRVSMVSLCKKGAGVSCSTDDNDWGSGLLVFEDLNGDGALDSGEEVIRVWDAVSGSPTISAVDASDDSGVTSVSFDPVGIQAAARTVTFDIPNPDGKGCTSGTKTAVITLSPTGQISSSNVCK</sequence>
<evidence type="ECO:0000256" key="4">
    <source>
        <dbReference type="ARBA" id="ARBA00022481"/>
    </source>
</evidence>
<organism evidence="13">
    <name type="scientific">Sedimenticola thiotaurini</name>
    <dbReference type="NCBI Taxonomy" id="1543721"/>
    <lineage>
        <taxon>Bacteria</taxon>
        <taxon>Pseudomonadati</taxon>
        <taxon>Pseudomonadota</taxon>
        <taxon>Gammaproteobacteria</taxon>
        <taxon>Chromatiales</taxon>
        <taxon>Sedimenticolaceae</taxon>
        <taxon>Sedimenticola</taxon>
    </lineage>
</organism>
<evidence type="ECO:0000256" key="3">
    <source>
        <dbReference type="ARBA" id="ARBA00022475"/>
    </source>
</evidence>
<evidence type="ECO:0000259" key="12">
    <source>
        <dbReference type="Pfam" id="PF12019"/>
    </source>
</evidence>
<dbReference type="InterPro" id="IPR012902">
    <property type="entry name" value="N_methyl_site"/>
</dbReference>
<name>A0A831RJE4_9GAMM</name>
<comment type="caution">
    <text evidence="13">The sequence shown here is derived from an EMBL/GenBank/DDBJ whole genome shotgun (WGS) entry which is preliminary data.</text>
</comment>
<dbReference type="GO" id="GO:0005886">
    <property type="term" value="C:plasma membrane"/>
    <property type="evidence" value="ECO:0007669"/>
    <property type="project" value="UniProtKB-SubCell"/>
</dbReference>
<dbReference type="InterPro" id="IPR045584">
    <property type="entry name" value="Pilin-like"/>
</dbReference>
<feature type="domain" description="General secretion pathway GspH" evidence="12">
    <location>
        <begin position="42"/>
        <end position="172"/>
    </location>
</feature>
<evidence type="ECO:0000256" key="2">
    <source>
        <dbReference type="ARBA" id="ARBA00021549"/>
    </source>
</evidence>
<protein>
    <recommendedName>
        <fullName evidence="2">Type II secretion system protein H</fullName>
    </recommendedName>
    <alternativeName>
        <fullName evidence="10">General secretion pathway protein H</fullName>
    </alternativeName>
</protein>
<comment type="subcellular location">
    <subcellularLocation>
        <location evidence="1">Cell inner membrane</location>
        <topology evidence="1">Single-pass membrane protein</topology>
    </subcellularLocation>
</comment>
<evidence type="ECO:0000256" key="7">
    <source>
        <dbReference type="ARBA" id="ARBA00022989"/>
    </source>
</evidence>
<accession>A0A831RJE4</accession>
<keyword evidence="7 11" id="KW-1133">Transmembrane helix</keyword>
<feature type="transmembrane region" description="Helical" evidence="11">
    <location>
        <begin position="6"/>
        <end position="30"/>
    </location>
</feature>